<dbReference type="InterPro" id="IPR017441">
    <property type="entry name" value="Protein_kinase_ATP_BS"/>
</dbReference>
<evidence type="ECO:0000256" key="2">
    <source>
        <dbReference type="ARBA" id="ARBA00022741"/>
    </source>
</evidence>
<dbReference type="InterPro" id="IPR011009">
    <property type="entry name" value="Kinase-like_dom_sf"/>
</dbReference>
<dbReference type="InterPro" id="IPR000719">
    <property type="entry name" value="Prot_kinase_dom"/>
</dbReference>
<keyword evidence="8" id="KW-1185">Reference proteome</keyword>
<dbReference type="SMART" id="SM00220">
    <property type="entry name" value="S_TKc"/>
    <property type="match status" value="1"/>
</dbReference>
<evidence type="ECO:0000313" key="9">
    <source>
        <dbReference type="RefSeq" id="XP_003742284.1"/>
    </source>
</evidence>
<dbReference type="PROSITE" id="PS50011">
    <property type="entry name" value="PROTEIN_KINASE_DOM"/>
    <property type="match status" value="1"/>
</dbReference>
<dbReference type="GO" id="GO:0000045">
    <property type="term" value="P:autophagosome assembly"/>
    <property type="evidence" value="ECO:0007669"/>
    <property type="project" value="TreeGrafter"/>
</dbReference>
<dbReference type="PROSITE" id="PS00107">
    <property type="entry name" value="PROTEIN_KINASE_ATP"/>
    <property type="match status" value="1"/>
</dbReference>
<keyword evidence="4 5" id="KW-0067">ATP-binding</keyword>
<dbReference type="AlphaFoldDB" id="A0AAJ6QSE6"/>
<evidence type="ECO:0000256" key="1">
    <source>
        <dbReference type="ARBA" id="ARBA00022679"/>
    </source>
</evidence>
<dbReference type="GO" id="GO:0004674">
    <property type="term" value="F:protein serine/threonine kinase activity"/>
    <property type="evidence" value="ECO:0007669"/>
    <property type="project" value="UniProtKB-KW"/>
</dbReference>
<name>A0AAJ6QSE6_9ACAR</name>
<dbReference type="GO" id="GO:0010506">
    <property type="term" value="P:regulation of autophagy"/>
    <property type="evidence" value="ECO:0007669"/>
    <property type="project" value="InterPro"/>
</dbReference>
<reference evidence="9" key="1">
    <citation type="submission" date="2025-08" db="UniProtKB">
        <authorList>
            <consortium name="RefSeq"/>
        </authorList>
    </citation>
    <scope>IDENTIFICATION</scope>
</reference>
<dbReference type="PANTHER" id="PTHR24348:SF22">
    <property type="entry name" value="NON-SPECIFIC SERINE_THREONINE PROTEIN KINASE"/>
    <property type="match status" value="1"/>
</dbReference>
<proteinExistence type="inferred from homology"/>
<dbReference type="GeneID" id="100897631"/>
<keyword evidence="3 9" id="KW-0418">Kinase</keyword>
<evidence type="ECO:0000256" key="6">
    <source>
        <dbReference type="RuleBase" id="RU000304"/>
    </source>
</evidence>
<evidence type="ECO:0000256" key="3">
    <source>
        <dbReference type="ARBA" id="ARBA00022777"/>
    </source>
</evidence>
<evidence type="ECO:0000259" key="7">
    <source>
        <dbReference type="PROSITE" id="PS50011"/>
    </source>
</evidence>
<dbReference type="GO" id="GO:0000407">
    <property type="term" value="C:phagophore assembly site"/>
    <property type="evidence" value="ECO:0007669"/>
    <property type="project" value="TreeGrafter"/>
</dbReference>
<evidence type="ECO:0000313" key="8">
    <source>
        <dbReference type="Proteomes" id="UP000694867"/>
    </source>
</evidence>
<gene>
    <name evidence="9" type="primary">LOC100897631</name>
</gene>
<dbReference type="InterPro" id="IPR008271">
    <property type="entry name" value="Ser/Thr_kinase_AS"/>
</dbReference>
<dbReference type="Pfam" id="PF00069">
    <property type="entry name" value="Pkinase"/>
    <property type="match status" value="1"/>
</dbReference>
<evidence type="ECO:0000256" key="4">
    <source>
        <dbReference type="ARBA" id="ARBA00022840"/>
    </source>
</evidence>
<feature type="domain" description="Protein kinase" evidence="7">
    <location>
        <begin position="5"/>
        <end position="241"/>
    </location>
</feature>
<dbReference type="SUPFAM" id="SSF56112">
    <property type="entry name" value="Protein kinase-like (PK-like)"/>
    <property type="match status" value="1"/>
</dbReference>
<keyword evidence="1" id="KW-0808">Transferase</keyword>
<dbReference type="Proteomes" id="UP000694867">
    <property type="component" value="Unplaced"/>
</dbReference>
<dbReference type="GO" id="GO:0005524">
    <property type="term" value="F:ATP binding"/>
    <property type="evidence" value="ECO:0007669"/>
    <property type="project" value="UniProtKB-UniRule"/>
</dbReference>
<dbReference type="PANTHER" id="PTHR24348">
    <property type="entry name" value="SERINE/THREONINE-PROTEIN KINASE UNC-51-RELATED"/>
    <property type="match status" value="1"/>
</dbReference>
<dbReference type="CDD" id="cd00180">
    <property type="entry name" value="PKc"/>
    <property type="match status" value="1"/>
</dbReference>
<dbReference type="PROSITE" id="PS00108">
    <property type="entry name" value="PROTEIN_KINASE_ST"/>
    <property type="match status" value="1"/>
</dbReference>
<sequence>MKLVIDEQIKLGIGQTSVVYHGTLNAESIAAKKSTNGSSLCDESRILKIFKHKNVVKHRGLFELAGGDCLIMELALGGTLAEHLGYGKFSPTQKKSLIQQISSGLGHIHDKGIVHRDLKAENLLFKDMMREHIVIADFGSAQSYRDDVYAENDHEDVDDDEYTFKSDVYLLGLVAFQILRDLRHFDRRRLTGAVLHQGYLDNQDVCGSWEMWRMIIQSLDREPEKRPTVMEFFAAFGAPPA</sequence>
<dbReference type="Gene3D" id="1.10.510.10">
    <property type="entry name" value="Transferase(Phosphotransferase) domain 1"/>
    <property type="match status" value="1"/>
</dbReference>
<dbReference type="KEGG" id="goe:100897631"/>
<comment type="similarity">
    <text evidence="6">Belongs to the protein kinase superfamily.</text>
</comment>
<accession>A0AAJ6QSE6</accession>
<feature type="binding site" evidence="5">
    <location>
        <position position="33"/>
    </location>
    <ligand>
        <name>ATP</name>
        <dbReference type="ChEBI" id="CHEBI:30616"/>
    </ligand>
</feature>
<dbReference type="GO" id="GO:0005776">
    <property type="term" value="C:autophagosome"/>
    <property type="evidence" value="ECO:0007669"/>
    <property type="project" value="TreeGrafter"/>
</dbReference>
<keyword evidence="2 5" id="KW-0547">Nucleotide-binding</keyword>
<dbReference type="GO" id="GO:0016020">
    <property type="term" value="C:membrane"/>
    <property type="evidence" value="ECO:0007669"/>
    <property type="project" value="TreeGrafter"/>
</dbReference>
<organism evidence="8 9">
    <name type="scientific">Galendromus occidentalis</name>
    <name type="common">western predatory mite</name>
    <dbReference type="NCBI Taxonomy" id="34638"/>
    <lineage>
        <taxon>Eukaryota</taxon>
        <taxon>Metazoa</taxon>
        <taxon>Ecdysozoa</taxon>
        <taxon>Arthropoda</taxon>
        <taxon>Chelicerata</taxon>
        <taxon>Arachnida</taxon>
        <taxon>Acari</taxon>
        <taxon>Parasitiformes</taxon>
        <taxon>Mesostigmata</taxon>
        <taxon>Gamasina</taxon>
        <taxon>Phytoseioidea</taxon>
        <taxon>Phytoseiidae</taxon>
        <taxon>Typhlodrominae</taxon>
        <taxon>Galendromus</taxon>
    </lineage>
</organism>
<keyword evidence="6" id="KW-0723">Serine/threonine-protein kinase</keyword>
<dbReference type="GO" id="GO:0005829">
    <property type="term" value="C:cytosol"/>
    <property type="evidence" value="ECO:0007669"/>
    <property type="project" value="TreeGrafter"/>
</dbReference>
<dbReference type="RefSeq" id="XP_003742284.1">
    <property type="nucleotide sequence ID" value="XM_003742236.2"/>
</dbReference>
<evidence type="ECO:0000256" key="5">
    <source>
        <dbReference type="PROSITE-ProRule" id="PRU10141"/>
    </source>
</evidence>
<protein>
    <submittedName>
        <fullName evidence="9">Probable myosin light chain kinase DDB_G0292624</fullName>
    </submittedName>
</protein>
<dbReference type="InterPro" id="IPR045269">
    <property type="entry name" value="Atg1-like"/>
</dbReference>